<evidence type="ECO:0000259" key="3">
    <source>
        <dbReference type="Pfam" id="PF00171"/>
    </source>
</evidence>
<feature type="non-terminal residue" evidence="4">
    <location>
        <position position="1"/>
    </location>
</feature>
<proteinExistence type="inferred from homology"/>
<comment type="similarity">
    <text evidence="1">Belongs to the aldehyde dehydrogenase family.</text>
</comment>
<dbReference type="InterPro" id="IPR016160">
    <property type="entry name" value="Ald_DH_CS_CYS"/>
</dbReference>
<accession>A0A382F4A4</accession>
<dbReference type="FunFam" id="3.40.605.10:FF:000026">
    <property type="entry name" value="Aldehyde dehydrogenase, putative"/>
    <property type="match status" value="1"/>
</dbReference>
<dbReference type="GO" id="GO:0004777">
    <property type="term" value="F:succinate-semialdehyde dehydrogenase (NAD+) activity"/>
    <property type="evidence" value="ECO:0007669"/>
    <property type="project" value="TreeGrafter"/>
</dbReference>
<feature type="non-terminal residue" evidence="4">
    <location>
        <position position="474"/>
    </location>
</feature>
<dbReference type="SUPFAM" id="SSF53720">
    <property type="entry name" value="ALDH-like"/>
    <property type="match status" value="1"/>
</dbReference>
<dbReference type="Gene3D" id="3.40.309.10">
    <property type="entry name" value="Aldehyde Dehydrogenase, Chain A, domain 2"/>
    <property type="match status" value="1"/>
</dbReference>
<dbReference type="GO" id="GO:0005829">
    <property type="term" value="C:cytosol"/>
    <property type="evidence" value="ECO:0007669"/>
    <property type="project" value="TreeGrafter"/>
</dbReference>
<dbReference type="PANTHER" id="PTHR43353">
    <property type="entry name" value="SUCCINATE-SEMIALDEHYDE DEHYDROGENASE, MITOCHONDRIAL"/>
    <property type="match status" value="1"/>
</dbReference>
<evidence type="ECO:0000256" key="2">
    <source>
        <dbReference type="ARBA" id="ARBA00023002"/>
    </source>
</evidence>
<dbReference type="GO" id="GO:0009450">
    <property type="term" value="P:gamma-aminobutyric acid catabolic process"/>
    <property type="evidence" value="ECO:0007669"/>
    <property type="project" value="InterPro"/>
</dbReference>
<dbReference type="FunFam" id="3.40.309.10:FF:000004">
    <property type="entry name" value="Succinate-semialdehyde dehydrogenase I"/>
    <property type="match status" value="1"/>
</dbReference>
<protein>
    <recommendedName>
        <fullName evidence="3">Aldehyde dehydrogenase domain-containing protein</fullName>
    </recommendedName>
</protein>
<dbReference type="PROSITE" id="PS00070">
    <property type="entry name" value="ALDEHYDE_DEHYDR_CYS"/>
    <property type="match status" value="1"/>
</dbReference>
<dbReference type="AlphaFoldDB" id="A0A382F4A4"/>
<dbReference type="InterPro" id="IPR029510">
    <property type="entry name" value="Ald_DH_CS_GLU"/>
</dbReference>
<dbReference type="InterPro" id="IPR016161">
    <property type="entry name" value="Ald_DH/histidinol_DH"/>
</dbReference>
<evidence type="ECO:0000313" key="4">
    <source>
        <dbReference type="EMBL" id="SVB57033.1"/>
    </source>
</evidence>
<dbReference type="NCBIfam" id="TIGR01780">
    <property type="entry name" value="SSADH"/>
    <property type="match status" value="1"/>
</dbReference>
<dbReference type="InterPro" id="IPR015590">
    <property type="entry name" value="Aldehyde_DH_dom"/>
</dbReference>
<feature type="domain" description="Aldehyde dehydrogenase" evidence="3">
    <location>
        <begin position="19"/>
        <end position="474"/>
    </location>
</feature>
<evidence type="ECO:0000256" key="1">
    <source>
        <dbReference type="ARBA" id="ARBA00009986"/>
    </source>
</evidence>
<reference evidence="4" key="1">
    <citation type="submission" date="2018-05" db="EMBL/GenBank/DDBJ databases">
        <authorList>
            <person name="Lanie J.A."/>
            <person name="Ng W.-L."/>
            <person name="Kazmierczak K.M."/>
            <person name="Andrzejewski T.M."/>
            <person name="Davidsen T.M."/>
            <person name="Wayne K.J."/>
            <person name="Tettelin H."/>
            <person name="Glass J.I."/>
            <person name="Rusch D."/>
            <person name="Podicherti R."/>
            <person name="Tsui H.-C.T."/>
            <person name="Winkler M.E."/>
        </authorList>
    </citation>
    <scope>NUCLEOTIDE SEQUENCE</scope>
</reference>
<organism evidence="4">
    <name type="scientific">marine metagenome</name>
    <dbReference type="NCBI Taxonomy" id="408172"/>
    <lineage>
        <taxon>unclassified sequences</taxon>
        <taxon>metagenomes</taxon>
        <taxon>ecological metagenomes</taxon>
    </lineage>
</organism>
<dbReference type="InterPro" id="IPR016162">
    <property type="entry name" value="Ald_DH_N"/>
</dbReference>
<dbReference type="PROSITE" id="PS00687">
    <property type="entry name" value="ALDEHYDE_DEHYDR_GLU"/>
    <property type="match status" value="1"/>
</dbReference>
<sequence>VELQDPTLLRTRAYVGGEWIDADSGATFDVTDPATGDVVASVADLGVDETRRAVDLAEVAQKAWAARTAKDRGAVLRRWYELFLEHKEDLALIMTSEMGKPIGESRGEVVYAANFIDWFAEEGKRAYGEVIPTHDPTKRLLVLKQPVGVVSAITPWNFPQAMITRKVAPALAAGCASLVRPASETPLSALAAAELADRAGLPPGLLNVIPATDSPAVGRELTTNPTIRKISFTGSTPIGKLLLGQAAGTVKKASMELGGNAPFIVFDDADIDAAVEGAIVSKYRNSGQTCVCANRFLVQDGVYDEFAKKFAEAVADLKVGPGIDESSEIGPLVNEDAIDKVEELVQGALAEGAGVLTGGRRHALGRTYYEVTVLTDVTPDMAIHGEEIFGPVAPLFRFSTEDDAIAIANDTEYGLAAYFYAADMGRIWRVSESLEYGMVGVNTGLISTEVAPFGGFKESGIGREGSHHGLDEYL</sequence>
<dbReference type="EMBL" id="UINC01047588">
    <property type="protein sequence ID" value="SVB57033.1"/>
    <property type="molecule type" value="Genomic_DNA"/>
</dbReference>
<dbReference type="CDD" id="cd07103">
    <property type="entry name" value="ALDH_F5_SSADH_GabD"/>
    <property type="match status" value="1"/>
</dbReference>
<dbReference type="PANTHER" id="PTHR43353:SF5">
    <property type="entry name" value="SUCCINATE-SEMIALDEHYDE DEHYDROGENASE, MITOCHONDRIAL"/>
    <property type="match status" value="1"/>
</dbReference>
<dbReference type="Gene3D" id="3.40.605.10">
    <property type="entry name" value="Aldehyde Dehydrogenase, Chain A, domain 1"/>
    <property type="match status" value="1"/>
</dbReference>
<dbReference type="Pfam" id="PF00171">
    <property type="entry name" value="Aldedh"/>
    <property type="match status" value="1"/>
</dbReference>
<dbReference type="FunFam" id="3.40.605.10:FF:000005">
    <property type="entry name" value="Succinate-semialdehyde dehydrogenase I"/>
    <property type="match status" value="1"/>
</dbReference>
<dbReference type="InterPro" id="IPR010102">
    <property type="entry name" value="Succ_semiAld_DH"/>
</dbReference>
<dbReference type="InterPro" id="IPR016163">
    <property type="entry name" value="Ald_DH_C"/>
</dbReference>
<gene>
    <name evidence="4" type="ORF">METZ01_LOCUS209887</name>
</gene>
<dbReference type="InterPro" id="IPR050740">
    <property type="entry name" value="Aldehyde_DH_Superfamily"/>
</dbReference>
<name>A0A382F4A4_9ZZZZ</name>
<keyword evidence="2" id="KW-0560">Oxidoreductase</keyword>